<accession>A0A1H3HAI2</accession>
<feature type="chain" id="PRO_5011564200" evidence="1">
    <location>
        <begin position="21"/>
        <end position="85"/>
    </location>
</feature>
<keyword evidence="1" id="KW-0732">Signal</keyword>
<dbReference type="GeneID" id="78123088"/>
<keyword evidence="3" id="KW-1185">Reference proteome</keyword>
<evidence type="ECO:0000256" key="1">
    <source>
        <dbReference type="SAM" id="SignalP"/>
    </source>
</evidence>
<evidence type="ECO:0000313" key="2">
    <source>
        <dbReference type="EMBL" id="SDY11794.1"/>
    </source>
</evidence>
<protein>
    <submittedName>
        <fullName evidence="2">Uncharacterized protein</fullName>
    </submittedName>
</protein>
<name>A0A1H3HAI2_9RHOB</name>
<dbReference type="Proteomes" id="UP000199026">
    <property type="component" value="Unassembled WGS sequence"/>
</dbReference>
<dbReference type="AlphaFoldDB" id="A0A1H3HAI2"/>
<organism evidence="2 3">
    <name type="scientific">Lentibacter algarum</name>
    <dbReference type="NCBI Taxonomy" id="576131"/>
    <lineage>
        <taxon>Bacteria</taxon>
        <taxon>Pseudomonadati</taxon>
        <taxon>Pseudomonadota</taxon>
        <taxon>Alphaproteobacteria</taxon>
        <taxon>Rhodobacterales</taxon>
        <taxon>Roseobacteraceae</taxon>
        <taxon>Lentibacter</taxon>
    </lineage>
</organism>
<dbReference type="RefSeq" id="WP_089887233.1">
    <property type="nucleotide sequence ID" value="NZ_CALJFH010000018.1"/>
</dbReference>
<dbReference type="EMBL" id="FNPR01000001">
    <property type="protein sequence ID" value="SDY11794.1"/>
    <property type="molecule type" value="Genomic_DNA"/>
</dbReference>
<proteinExistence type="predicted"/>
<feature type="signal peptide" evidence="1">
    <location>
        <begin position="1"/>
        <end position="20"/>
    </location>
</feature>
<reference evidence="2 3" key="1">
    <citation type="submission" date="2016-10" db="EMBL/GenBank/DDBJ databases">
        <authorList>
            <person name="de Groot N.N."/>
        </authorList>
    </citation>
    <scope>NUCLEOTIDE SEQUENCE [LARGE SCALE GENOMIC DNA]</scope>
    <source>
        <strain evidence="2 3">DSM 24677</strain>
    </source>
</reference>
<gene>
    <name evidence="2" type="ORF">SAMN05444486_101281</name>
</gene>
<sequence length="85" mass="8587">MKLVYNTVAALALTATTAFAAGVEGPAVSADSYVGQGTIGEVVAVISTKSNSTRSGQETIDGKLQLNVFKSSDAIVTAPGGAHFR</sequence>
<evidence type="ECO:0000313" key="3">
    <source>
        <dbReference type="Proteomes" id="UP000199026"/>
    </source>
</evidence>